<organism evidence="1 2">
    <name type="scientific">Carnegiea gigantea</name>
    <dbReference type="NCBI Taxonomy" id="171969"/>
    <lineage>
        <taxon>Eukaryota</taxon>
        <taxon>Viridiplantae</taxon>
        <taxon>Streptophyta</taxon>
        <taxon>Embryophyta</taxon>
        <taxon>Tracheophyta</taxon>
        <taxon>Spermatophyta</taxon>
        <taxon>Magnoliopsida</taxon>
        <taxon>eudicotyledons</taxon>
        <taxon>Gunneridae</taxon>
        <taxon>Pentapetalae</taxon>
        <taxon>Caryophyllales</taxon>
        <taxon>Cactineae</taxon>
        <taxon>Cactaceae</taxon>
        <taxon>Cactoideae</taxon>
        <taxon>Echinocereeae</taxon>
        <taxon>Carnegiea</taxon>
    </lineage>
</organism>
<name>A0A9Q1JWX7_9CARY</name>
<comment type="caution">
    <text evidence="1">The sequence shown here is derived from an EMBL/GenBank/DDBJ whole genome shotgun (WGS) entry which is preliminary data.</text>
</comment>
<gene>
    <name evidence="1" type="ORF">Cgig2_026626</name>
</gene>
<keyword evidence="2" id="KW-1185">Reference proteome</keyword>
<accession>A0A9Q1JWX7</accession>
<sequence>MKEGESSQWTPSPMVPSSIVVYRPPRVDDVRDKRNLLEDLVLQIHDQALQVVADDYPVTRVAATVYKCLQCNYIEHEIEFKALRKKSQLRFNKDLPSLKTSVVVMHSITTSYVALESGSSIQVYGVRWFPLQEFLGGEAGRGHPSTTYLSATAEFSTAMPVLCKRGRRIEVSRTRYPVENLGTGIEHSDLVGTRS</sequence>
<dbReference type="AlphaFoldDB" id="A0A9Q1JWX7"/>
<reference evidence="1" key="1">
    <citation type="submission" date="2022-04" db="EMBL/GenBank/DDBJ databases">
        <title>Carnegiea gigantea Genome sequencing and assembly v2.</title>
        <authorList>
            <person name="Copetti D."/>
            <person name="Sanderson M.J."/>
            <person name="Burquez A."/>
            <person name="Wojciechowski M.F."/>
        </authorList>
    </citation>
    <scope>NUCLEOTIDE SEQUENCE</scope>
    <source>
        <strain evidence="1">SGP5-SGP5p</strain>
        <tissue evidence="1">Aerial part</tissue>
    </source>
</reference>
<evidence type="ECO:0000313" key="2">
    <source>
        <dbReference type="Proteomes" id="UP001153076"/>
    </source>
</evidence>
<dbReference type="Proteomes" id="UP001153076">
    <property type="component" value="Unassembled WGS sequence"/>
</dbReference>
<protein>
    <submittedName>
        <fullName evidence="1">Uncharacterized protein</fullName>
    </submittedName>
</protein>
<evidence type="ECO:0000313" key="1">
    <source>
        <dbReference type="EMBL" id="KAJ8432578.1"/>
    </source>
</evidence>
<proteinExistence type="predicted"/>
<dbReference type="EMBL" id="JAKOGI010000598">
    <property type="protein sequence ID" value="KAJ8432578.1"/>
    <property type="molecule type" value="Genomic_DNA"/>
</dbReference>